<gene>
    <name evidence="1" type="ORF">ACFO3F_10370</name>
</gene>
<sequence>MPSYDFAVDLEAIVTAAQNIADSIQTFKDDDVEDLVPTSSALGEEEVTSAVEEFSSRWEEGVNNLMRDVEEMSGRLGKVAMNYAEFDSAGYDTLSAVATTVRTTTGGAP</sequence>
<accession>A0ABV9DAF8</accession>
<dbReference type="Proteomes" id="UP001595955">
    <property type="component" value="Unassembled WGS sequence"/>
</dbReference>
<organism evidence="1 2">
    <name type="scientific">Georgenia faecalis</name>
    <dbReference type="NCBI Taxonomy" id="2483799"/>
    <lineage>
        <taxon>Bacteria</taxon>
        <taxon>Bacillati</taxon>
        <taxon>Actinomycetota</taxon>
        <taxon>Actinomycetes</taxon>
        <taxon>Micrococcales</taxon>
        <taxon>Bogoriellaceae</taxon>
        <taxon>Georgenia</taxon>
    </lineage>
</organism>
<dbReference type="RefSeq" id="WP_122823496.1">
    <property type="nucleotide sequence ID" value="NZ_CP033325.1"/>
</dbReference>
<evidence type="ECO:0000313" key="2">
    <source>
        <dbReference type="Proteomes" id="UP001595955"/>
    </source>
</evidence>
<comment type="caution">
    <text evidence="1">The sequence shown here is derived from an EMBL/GenBank/DDBJ whole genome shotgun (WGS) entry which is preliminary data.</text>
</comment>
<proteinExistence type="predicted"/>
<reference evidence="2" key="1">
    <citation type="journal article" date="2019" name="Int. J. Syst. Evol. Microbiol.">
        <title>The Global Catalogue of Microorganisms (GCM) 10K type strain sequencing project: providing services to taxonomists for standard genome sequencing and annotation.</title>
        <authorList>
            <consortium name="The Broad Institute Genomics Platform"/>
            <consortium name="The Broad Institute Genome Sequencing Center for Infectious Disease"/>
            <person name="Wu L."/>
            <person name="Ma J."/>
        </authorList>
    </citation>
    <scope>NUCLEOTIDE SEQUENCE [LARGE SCALE GENOMIC DNA]</scope>
    <source>
        <strain evidence="2">JCM 3369</strain>
    </source>
</reference>
<name>A0ABV9DAF8_9MICO</name>
<keyword evidence="2" id="KW-1185">Reference proteome</keyword>
<protein>
    <submittedName>
        <fullName evidence="1">WXG100 family type VII secretion target</fullName>
    </submittedName>
</protein>
<evidence type="ECO:0000313" key="1">
    <source>
        <dbReference type="EMBL" id="MFC4555650.1"/>
    </source>
</evidence>
<dbReference type="EMBL" id="JBHSGF010000006">
    <property type="protein sequence ID" value="MFC4555650.1"/>
    <property type="molecule type" value="Genomic_DNA"/>
</dbReference>